<dbReference type="PANTHER" id="PTHR44329:SF47">
    <property type="entry name" value="SERINE_THREONINE-PROTEIN KINASE ROCO5-RELATED"/>
    <property type="match status" value="1"/>
</dbReference>
<evidence type="ECO:0000313" key="3">
    <source>
        <dbReference type="Proteomes" id="UP000238479"/>
    </source>
</evidence>
<dbReference type="PROSITE" id="PS50011">
    <property type="entry name" value="PROTEIN_KINASE_DOM"/>
    <property type="match status" value="1"/>
</dbReference>
<dbReference type="Gene3D" id="1.10.510.10">
    <property type="entry name" value="Transferase(Phosphotransferase) domain 1"/>
    <property type="match status" value="1"/>
</dbReference>
<dbReference type="GO" id="GO:0004674">
    <property type="term" value="F:protein serine/threonine kinase activity"/>
    <property type="evidence" value="ECO:0007669"/>
    <property type="project" value="TreeGrafter"/>
</dbReference>
<feature type="domain" description="Protein kinase" evidence="1">
    <location>
        <begin position="1"/>
        <end position="74"/>
    </location>
</feature>
<sequence length="74" mass="8688">MALDIVQGMNYLHHFNPLIIHRDLKSSNPLVDKNWTVKKQRELESNSIEKLPEEADAAWRGTCRDLGFLMLYYI</sequence>
<dbReference type="EMBL" id="PDCK01000040">
    <property type="protein sequence ID" value="PRQ51752.1"/>
    <property type="molecule type" value="Genomic_DNA"/>
</dbReference>
<dbReference type="Proteomes" id="UP000238479">
    <property type="component" value="Chromosome 2"/>
</dbReference>
<reference evidence="2 3" key="1">
    <citation type="journal article" date="2018" name="Nat. Genet.">
        <title>The Rosa genome provides new insights in the design of modern roses.</title>
        <authorList>
            <person name="Bendahmane M."/>
        </authorList>
    </citation>
    <scope>NUCLEOTIDE SEQUENCE [LARGE SCALE GENOMIC DNA]</scope>
    <source>
        <strain evidence="3">cv. Old Blush</strain>
    </source>
</reference>
<keyword evidence="2" id="KW-0808">Transferase</keyword>
<dbReference type="InterPro" id="IPR000719">
    <property type="entry name" value="Prot_kinase_dom"/>
</dbReference>
<dbReference type="GO" id="GO:0005524">
    <property type="term" value="F:ATP binding"/>
    <property type="evidence" value="ECO:0007669"/>
    <property type="project" value="InterPro"/>
</dbReference>
<protein>
    <recommendedName>
        <fullName evidence="1">Protein kinase domain-containing protein</fullName>
    </recommendedName>
</protein>
<evidence type="ECO:0000259" key="1">
    <source>
        <dbReference type="PROSITE" id="PS50011"/>
    </source>
</evidence>
<evidence type="ECO:0000313" key="2">
    <source>
        <dbReference type="EMBL" id="PRQ51752.1"/>
    </source>
</evidence>
<dbReference type="InterPro" id="IPR011009">
    <property type="entry name" value="Kinase-like_dom_sf"/>
</dbReference>
<dbReference type="Pfam" id="PF07714">
    <property type="entry name" value="PK_Tyr_Ser-Thr"/>
    <property type="match status" value="1"/>
</dbReference>
<proteinExistence type="predicted"/>
<dbReference type="PANTHER" id="PTHR44329">
    <property type="entry name" value="SERINE/THREONINE-PROTEIN KINASE TNNI3K-RELATED"/>
    <property type="match status" value="1"/>
</dbReference>
<dbReference type="SUPFAM" id="SSF56112">
    <property type="entry name" value="Protein kinase-like (PK-like)"/>
    <property type="match status" value="1"/>
</dbReference>
<keyword evidence="3" id="KW-1185">Reference proteome</keyword>
<accession>A0A2P6RZ98</accession>
<gene>
    <name evidence="2" type="ORF">RchiOBHm_Chr2g0147941</name>
</gene>
<comment type="caution">
    <text evidence="2">The sequence shown here is derived from an EMBL/GenBank/DDBJ whole genome shotgun (WGS) entry which is preliminary data.</text>
</comment>
<dbReference type="InterPro" id="IPR051681">
    <property type="entry name" value="Ser/Thr_Kinases-Pseudokinases"/>
</dbReference>
<dbReference type="AlphaFoldDB" id="A0A2P6RZ98"/>
<dbReference type="Gramene" id="PRQ51752">
    <property type="protein sequence ID" value="PRQ51752"/>
    <property type="gene ID" value="RchiOBHm_Chr2g0147941"/>
</dbReference>
<dbReference type="InterPro" id="IPR001245">
    <property type="entry name" value="Ser-Thr/Tyr_kinase_cat_dom"/>
</dbReference>
<name>A0A2P6RZ98_ROSCH</name>
<organism evidence="2 3">
    <name type="scientific">Rosa chinensis</name>
    <name type="common">China rose</name>
    <dbReference type="NCBI Taxonomy" id="74649"/>
    <lineage>
        <taxon>Eukaryota</taxon>
        <taxon>Viridiplantae</taxon>
        <taxon>Streptophyta</taxon>
        <taxon>Embryophyta</taxon>
        <taxon>Tracheophyta</taxon>
        <taxon>Spermatophyta</taxon>
        <taxon>Magnoliopsida</taxon>
        <taxon>eudicotyledons</taxon>
        <taxon>Gunneridae</taxon>
        <taxon>Pentapetalae</taxon>
        <taxon>rosids</taxon>
        <taxon>fabids</taxon>
        <taxon>Rosales</taxon>
        <taxon>Rosaceae</taxon>
        <taxon>Rosoideae</taxon>
        <taxon>Rosoideae incertae sedis</taxon>
        <taxon>Rosa</taxon>
    </lineage>
</organism>